<feature type="domain" description="HTH luxR-type" evidence="6">
    <location>
        <begin position="137"/>
        <end position="208"/>
    </location>
</feature>
<keyword evidence="2" id="KW-0805">Transcription regulation</keyword>
<dbReference type="InterPro" id="IPR016032">
    <property type="entry name" value="Sig_transdc_resp-reg_C-effctor"/>
</dbReference>
<feature type="domain" description="Response regulatory" evidence="7">
    <location>
        <begin position="2"/>
        <end position="122"/>
    </location>
</feature>
<evidence type="ECO:0000259" key="7">
    <source>
        <dbReference type="PROSITE" id="PS50110"/>
    </source>
</evidence>
<keyword evidence="3 8" id="KW-0238">DNA-binding</keyword>
<dbReference type="PANTHER" id="PTHR43214:SF24">
    <property type="entry name" value="TRANSCRIPTIONAL REGULATORY PROTEIN NARL-RELATED"/>
    <property type="match status" value="1"/>
</dbReference>
<sequence>MRVVIAEDLVLLRQSIARLLEQHGIEVVAQAGDAAALVDAVVAHRPDLVIADVRMPPTFTDEGARAALMLRDRYPDLAVLMLSHIVEPALAMRLAGGRPASFGYLLKDRVLDLDDFVAAVERVVGGGTAIDRQVIDHYLVGTSLSGREREVLGLLAQGLSNQAIARHLVLSERTVDTHLASIFVKLGLPQDGEHNRRVRATLMWLRNRS</sequence>
<name>A0A7W0CKS7_9ACTN</name>
<dbReference type="PANTHER" id="PTHR43214">
    <property type="entry name" value="TWO-COMPONENT RESPONSE REGULATOR"/>
    <property type="match status" value="1"/>
</dbReference>
<keyword evidence="4" id="KW-0804">Transcription</keyword>
<evidence type="ECO:0000256" key="2">
    <source>
        <dbReference type="ARBA" id="ARBA00023015"/>
    </source>
</evidence>
<proteinExistence type="predicted"/>
<dbReference type="EMBL" id="JACDUR010000004">
    <property type="protein sequence ID" value="MBA2892775.1"/>
    <property type="molecule type" value="Genomic_DNA"/>
</dbReference>
<evidence type="ECO:0000256" key="5">
    <source>
        <dbReference type="PROSITE-ProRule" id="PRU00169"/>
    </source>
</evidence>
<dbReference type="InterPro" id="IPR058245">
    <property type="entry name" value="NreC/VraR/RcsB-like_REC"/>
</dbReference>
<dbReference type="GO" id="GO:0000160">
    <property type="term" value="P:phosphorelay signal transduction system"/>
    <property type="evidence" value="ECO:0007669"/>
    <property type="project" value="InterPro"/>
</dbReference>
<keyword evidence="1 5" id="KW-0597">Phosphoprotein</keyword>
<dbReference type="PROSITE" id="PS50110">
    <property type="entry name" value="RESPONSE_REGULATORY"/>
    <property type="match status" value="1"/>
</dbReference>
<feature type="modified residue" description="4-aspartylphosphate" evidence="5">
    <location>
        <position position="52"/>
    </location>
</feature>
<evidence type="ECO:0000313" key="9">
    <source>
        <dbReference type="Proteomes" id="UP000530928"/>
    </source>
</evidence>
<dbReference type="Pfam" id="PF00072">
    <property type="entry name" value="Response_reg"/>
    <property type="match status" value="1"/>
</dbReference>
<organism evidence="8 9">
    <name type="scientific">Nonomuraea soli</name>
    <dbReference type="NCBI Taxonomy" id="1032476"/>
    <lineage>
        <taxon>Bacteria</taxon>
        <taxon>Bacillati</taxon>
        <taxon>Actinomycetota</taxon>
        <taxon>Actinomycetes</taxon>
        <taxon>Streptosporangiales</taxon>
        <taxon>Streptosporangiaceae</taxon>
        <taxon>Nonomuraea</taxon>
    </lineage>
</organism>
<dbReference type="Proteomes" id="UP000530928">
    <property type="component" value="Unassembled WGS sequence"/>
</dbReference>
<dbReference type="PROSITE" id="PS00622">
    <property type="entry name" value="HTH_LUXR_1"/>
    <property type="match status" value="1"/>
</dbReference>
<dbReference type="CDD" id="cd06170">
    <property type="entry name" value="LuxR_C_like"/>
    <property type="match status" value="1"/>
</dbReference>
<dbReference type="GO" id="GO:0003677">
    <property type="term" value="F:DNA binding"/>
    <property type="evidence" value="ECO:0007669"/>
    <property type="project" value="UniProtKB-KW"/>
</dbReference>
<dbReference type="Gene3D" id="1.10.10.10">
    <property type="entry name" value="Winged helix-like DNA-binding domain superfamily/Winged helix DNA-binding domain"/>
    <property type="match status" value="1"/>
</dbReference>
<dbReference type="PRINTS" id="PR00038">
    <property type="entry name" value="HTHLUXR"/>
</dbReference>
<reference evidence="8 9" key="1">
    <citation type="submission" date="2020-07" db="EMBL/GenBank/DDBJ databases">
        <title>Genomic Encyclopedia of Type Strains, Phase IV (KMG-IV): sequencing the most valuable type-strain genomes for metagenomic binning, comparative biology and taxonomic classification.</title>
        <authorList>
            <person name="Goeker M."/>
        </authorList>
    </citation>
    <scope>NUCLEOTIDE SEQUENCE [LARGE SCALE GENOMIC DNA]</scope>
    <source>
        <strain evidence="8 9">DSM 45533</strain>
    </source>
</reference>
<dbReference type="SUPFAM" id="SSF52172">
    <property type="entry name" value="CheY-like"/>
    <property type="match status" value="1"/>
</dbReference>
<dbReference type="InterPro" id="IPR011006">
    <property type="entry name" value="CheY-like_superfamily"/>
</dbReference>
<dbReference type="SUPFAM" id="SSF46894">
    <property type="entry name" value="C-terminal effector domain of the bipartite response regulators"/>
    <property type="match status" value="1"/>
</dbReference>
<dbReference type="AlphaFoldDB" id="A0A7W0CKS7"/>
<dbReference type="GO" id="GO:0006355">
    <property type="term" value="P:regulation of DNA-templated transcription"/>
    <property type="evidence" value="ECO:0007669"/>
    <property type="project" value="InterPro"/>
</dbReference>
<gene>
    <name evidence="8" type="ORF">HNR30_004129</name>
</gene>
<dbReference type="InterPro" id="IPR039420">
    <property type="entry name" value="WalR-like"/>
</dbReference>
<evidence type="ECO:0000256" key="4">
    <source>
        <dbReference type="ARBA" id="ARBA00023163"/>
    </source>
</evidence>
<protein>
    <submittedName>
        <fullName evidence="8">DNA-binding NarL/FixJ family response regulator</fullName>
    </submittedName>
</protein>
<dbReference type="SMART" id="SM00448">
    <property type="entry name" value="REC"/>
    <property type="match status" value="1"/>
</dbReference>
<dbReference type="RefSeq" id="WP_181611500.1">
    <property type="nucleotide sequence ID" value="NZ_BAABAM010000003.1"/>
</dbReference>
<dbReference type="Pfam" id="PF00196">
    <property type="entry name" value="GerE"/>
    <property type="match status" value="1"/>
</dbReference>
<dbReference type="InterPro" id="IPR001789">
    <property type="entry name" value="Sig_transdc_resp-reg_receiver"/>
</dbReference>
<evidence type="ECO:0000256" key="3">
    <source>
        <dbReference type="ARBA" id="ARBA00023125"/>
    </source>
</evidence>
<dbReference type="Gene3D" id="3.40.50.2300">
    <property type="match status" value="1"/>
</dbReference>
<evidence type="ECO:0000313" key="8">
    <source>
        <dbReference type="EMBL" id="MBA2892775.1"/>
    </source>
</evidence>
<evidence type="ECO:0000256" key="1">
    <source>
        <dbReference type="ARBA" id="ARBA00022553"/>
    </source>
</evidence>
<dbReference type="InterPro" id="IPR036388">
    <property type="entry name" value="WH-like_DNA-bd_sf"/>
</dbReference>
<keyword evidence="9" id="KW-1185">Reference proteome</keyword>
<dbReference type="PROSITE" id="PS50043">
    <property type="entry name" value="HTH_LUXR_2"/>
    <property type="match status" value="1"/>
</dbReference>
<comment type="caution">
    <text evidence="8">The sequence shown here is derived from an EMBL/GenBank/DDBJ whole genome shotgun (WGS) entry which is preliminary data.</text>
</comment>
<dbReference type="InterPro" id="IPR000792">
    <property type="entry name" value="Tscrpt_reg_LuxR_C"/>
</dbReference>
<evidence type="ECO:0000259" key="6">
    <source>
        <dbReference type="PROSITE" id="PS50043"/>
    </source>
</evidence>
<accession>A0A7W0CKS7</accession>
<dbReference type="CDD" id="cd17535">
    <property type="entry name" value="REC_NarL-like"/>
    <property type="match status" value="1"/>
</dbReference>
<dbReference type="SMART" id="SM00421">
    <property type="entry name" value="HTH_LUXR"/>
    <property type="match status" value="1"/>
</dbReference>